<comment type="caution">
    <text evidence="1">The sequence shown here is derived from an EMBL/GenBank/DDBJ whole genome shotgun (WGS) entry which is preliminary data.</text>
</comment>
<organism evidence="1 2">
    <name type="scientific">Ixodes persulcatus</name>
    <name type="common">Taiga tick</name>
    <dbReference type="NCBI Taxonomy" id="34615"/>
    <lineage>
        <taxon>Eukaryota</taxon>
        <taxon>Metazoa</taxon>
        <taxon>Ecdysozoa</taxon>
        <taxon>Arthropoda</taxon>
        <taxon>Chelicerata</taxon>
        <taxon>Arachnida</taxon>
        <taxon>Acari</taxon>
        <taxon>Parasitiformes</taxon>
        <taxon>Ixodida</taxon>
        <taxon>Ixodoidea</taxon>
        <taxon>Ixodidae</taxon>
        <taxon>Ixodinae</taxon>
        <taxon>Ixodes</taxon>
    </lineage>
</organism>
<keyword evidence="2" id="KW-1185">Reference proteome</keyword>
<evidence type="ECO:0000313" key="1">
    <source>
        <dbReference type="EMBL" id="KAG0429582.1"/>
    </source>
</evidence>
<accession>A0AC60Q9B2</accession>
<gene>
    <name evidence="1" type="ORF">HPB47_023512</name>
</gene>
<name>A0AC60Q9B2_IXOPE</name>
<evidence type="ECO:0000313" key="2">
    <source>
        <dbReference type="Proteomes" id="UP000805193"/>
    </source>
</evidence>
<proteinExistence type="predicted"/>
<sequence length="116" mass="13053">MKESLLDDRGYRFLLTGRLTQDCLENLFSVIRLRKPVPSAYDMKCALKLVCVSEFLHTPSSSSYELDDSVFLAGLLAHGTKHIVHDPDPLQDVENLFVESLSIEEEDILCYVGGFS</sequence>
<reference evidence="1 2" key="1">
    <citation type="journal article" date="2020" name="Cell">
        <title>Large-Scale Comparative Analyses of Tick Genomes Elucidate Their Genetic Diversity and Vector Capacities.</title>
        <authorList>
            <consortium name="Tick Genome and Microbiome Consortium (TIGMIC)"/>
            <person name="Jia N."/>
            <person name="Wang J."/>
            <person name="Shi W."/>
            <person name="Du L."/>
            <person name="Sun Y."/>
            <person name="Zhan W."/>
            <person name="Jiang J.F."/>
            <person name="Wang Q."/>
            <person name="Zhang B."/>
            <person name="Ji P."/>
            <person name="Bell-Sakyi L."/>
            <person name="Cui X.M."/>
            <person name="Yuan T.T."/>
            <person name="Jiang B.G."/>
            <person name="Yang W.F."/>
            <person name="Lam T.T."/>
            <person name="Chang Q.C."/>
            <person name="Ding S.J."/>
            <person name="Wang X.J."/>
            <person name="Zhu J.G."/>
            <person name="Ruan X.D."/>
            <person name="Zhao L."/>
            <person name="Wei J.T."/>
            <person name="Ye R.Z."/>
            <person name="Que T.C."/>
            <person name="Du C.H."/>
            <person name="Zhou Y.H."/>
            <person name="Cheng J.X."/>
            <person name="Dai P.F."/>
            <person name="Guo W.B."/>
            <person name="Han X.H."/>
            <person name="Huang E.J."/>
            <person name="Li L.F."/>
            <person name="Wei W."/>
            <person name="Gao Y.C."/>
            <person name="Liu J.Z."/>
            <person name="Shao H.Z."/>
            <person name="Wang X."/>
            <person name="Wang C.C."/>
            <person name="Yang T.C."/>
            <person name="Huo Q.B."/>
            <person name="Li W."/>
            <person name="Chen H.Y."/>
            <person name="Chen S.E."/>
            <person name="Zhou L.G."/>
            <person name="Ni X.B."/>
            <person name="Tian J.H."/>
            <person name="Sheng Y."/>
            <person name="Liu T."/>
            <person name="Pan Y.S."/>
            <person name="Xia L.Y."/>
            <person name="Li J."/>
            <person name="Zhao F."/>
            <person name="Cao W.C."/>
        </authorList>
    </citation>
    <scope>NUCLEOTIDE SEQUENCE [LARGE SCALE GENOMIC DNA]</scope>
    <source>
        <strain evidence="1">Iper-2018</strain>
    </source>
</reference>
<dbReference type="EMBL" id="JABSTQ010009400">
    <property type="protein sequence ID" value="KAG0429582.1"/>
    <property type="molecule type" value="Genomic_DNA"/>
</dbReference>
<protein>
    <submittedName>
        <fullName evidence="1">Uncharacterized protein</fullName>
    </submittedName>
</protein>
<dbReference type="Proteomes" id="UP000805193">
    <property type="component" value="Unassembled WGS sequence"/>
</dbReference>